<name>A0A239M5U3_9ACTN</name>
<gene>
    <name evidence="3" type="ORF">SAMN05421812_105120</name>
</gene>
<evidence type="ECO:0000259" key="2">
    <source>
        <dbReference type="Pfam" id="PF21537"/>
    </source>
</evidence>
<dbReference type="Proteomes" id="UP000198362">
    <property type="component" value="Unassembled WGS sequence"/>
</dbReference>
<keyword evidence="1" id="KW-1133">Transmembrane helix</keyword>
<protein>
    <submittedName>
        <fullName evidence="3">TIGR03943 family protein</fullName>
    </submittedName>
</protein>
<dbReference type="PANTHER" id="PTHR40047:SF1">
    <property type="entry name" value="UPF0703 PROTEIN YCGQ"/>
    <property type="match status" value="1"/>
</dbReference>
<dbReference type="EMBL" id="FZPH01000005">
    <property type="protein sequence ID" value="SNT37532.1"/>
    <property type="molecule type" value="Genomic_DNA"/>
</dbReference>
<evidence type="ECO:0000256" key="1">
    <source>
        <dbReference type="SAM" id="Phobius"/>
    </source>
</evidence>
<accession>A0A239M5U3</accession>
<keyword evidence="4" id="KW-1185">Reference proteome</keyword>
<dbReference type="AlphaFoldDB" id="A0A239M5U3"/>
<feature type="domain" description="DUF1980" evidence="2">
    <location>
        <begin position="144"/>
        <end position="244"/>
    </location>
</feature>
<dbReference type="PANTHER" id="PTHR40047">
    <property type="entry name" value="UPF0703 PROTEIN YCGQ"/>
    <property type="match status" value="1"/>
</dbReference>
<keyword evidence="1" id="KW-0812">Transmembrane</keyword>
<dbReference type="RefSeq" id="WP_089248894.1">
    <property type="nucleotide sequence ID" value="NZ_FZPH01000005.1"/>
</dbReference>
<dbReference type="NCBIfam" id="TIGR03943">
    <property type="entry name" value="TIGR03943 family putative permease subunit"/>
    <property type="match status" value="1"/>
</dbReference>
<evidence type="ECO:0000313" key="3">
    <source>
        <dbReference type="EMBL" id="SNT37532.1"/>
    </source>
</evidence>
<keyword evidence="1" id="KW-0472">Membrane</keyword>
<organism evidence="3 4">
    <name type="scientific">Asanoa hainanensis</name>
    <dbReference type="NCBI Taxonomy" id="560556"/>
    <lineage>
        <taxon>Bacteria</taxon>
        <taxon>Bacillati</taxon>
        <taxon>Actinomycetota</taxon>
        <taxon>Actinomycetes</taxon>
        <taxon>Micromonosporales</taxon>
        <taxon>Micromonosporaceae</taxon>
        <taxon>Asanoa</taxon>
    </lineage>
</organism>
<dbReference type="InterPro" id="IPR048447">
    <property type="entry name" value="DUF1980_C"/>
</dbReference>
<dbReference type="OrthoDB" id="359029at2"/>
<dbReference type="InterPro" id="IPR015402">
    <property type="entry name" value="DUF1980"/>
</dbReference>
<dbReference type="Pfam" id="PF21537">
    <property type="entry name" value="DUF1980_C"/>
    <property type="match status" value="1"/>
</dbReference>
<dbReference type="InterPro" id="IPR052955">
    <property type="entry name" value="UPF0703_membrane_permease"/>
</dbReference>
<sequence length="245" mass="25574">MNRQAQGVVLLLLGGAVLKASLTDVFLRYVKEGLQPFLIAAGAVLVVAAVMTLVHDLRQQLGKGQARDSADDGHGHDHDGHGPAVGWLLVLPVIGLLLVAPPALGSFAAGQAGTALSSQAISDYPPLPPGDPAEISVLEYASRAVYDNGTSIGDRTVKMTGFVSPGAAGELMLTRMILSCCAADGRPIKLGMTGGAPVDLPADTWIEVTGKYSAKVGTDAVNGEQIPYVDVQTWVRIDPPRNQYQ</sequence>
<proteinExistence type="predicted"/>
<feature type="transmembrane region" description="Helical" evidence="1">
    <location>
        <begin position="33"/>
        <end position="54"/>
    </location>
</feature>
<reference evidence="3 4" key="1">
    <citation type="submission" date="2017-06" db="EMBL/GenBank/DDBJ databases">
        <authorList>
            <person name="Kim H.J."/>
            <person name="Triplett B.A."/>
        </authorList>
    </citation>
    <scope>NUCLEOTIDE SEQUENCE [LARGE SCALE GENOMIC DNA]</scope>
    <source>
        <strain evidence="3 4">CGMCC 4.5593</strain>
    </source>
</reference>
<evidence type="ECO:0000313" key="4">
    <source>
        <dbReference type="Proteomes" id="UP000198362"/>
    </source>
</evidence>